<dbReference type="Proteomes" id="UP000663760">
    <property type="component" value="Chromosome 14"/>
</dbReference>
<dbReference type="InterPro" id="IPR049808">
    <property type="entry name" value="CONSTANS-like_Bbox1"/>
</dbReference>
<dbReference type="GO" id="GO:0008270">
    <property type="term" value="F:zinc ion binding"/>
    <property type="evidence" value="ECO:0007669"/>
    <property type="project" value="UniProtKB-KW"/>
</dbReference>
<feature type="domain" description="B box-type" evidence="6">
    <location>
        <begin position="2"/>
        <end position="48"/>
    </location>
</feature>
<organism evidence="7 8">
    <name type="scientific">Spirodela intermedia</name>
    <name type="common">Intermediate duckweed</name>
    <dbReference type="NCBI Taxonomy" id="51605"/>
    <lineage>
        <taxon>Eukaryota</taxon>
        <taxon>Viridiplantae</taxon>
        <taxon>Streptophyta</taxon>
        <taxon>Embryophyta</taxon>
        <taxon>Tracheophyta</taxon>
        <taxon>Spermatophyta</taxon>
        <taxon>Magnoliopsida</taxon>
        <taxon>Liliopsida</taxon>
        <taxon>Araceae</taxon>
        <taxon>Lemnoideae</taxon>
        <taxon>Spirodela</taxon>
    </lineage>
</organism>
<evidence type="ECO:0000256" key="4">
    <source>
        <dbReference type="PROSITE-ProRule" id="PRU00024"/>
    </source>
</evidence>
<evidence type="ECO:0000256" key="5">
    <source>
        <dbReference type="SAM" id="MobiDB-lite"/>
    </source>
</evidence>
<dbReference type="InterPro" id="IPR000315">
    <property type="entry name" value="Znf_B-box"/>
</dbReference>
<evidence type="ECO:0000313" key="8">
    <source>
        <dbReference type="Proteomes" id="UP000663760"/>
    </source>
</evidence>
<dbReference type="OrthoDB" id="153872at2759"/>
<evidence type="ECO:0000256" key="3">
    <source>
        <dbReference type="ARBA" id="ARBA00022833"/>
    </source>
</evidence>
<feature type="region of interest" description="Disordered" evidence="5">
    <location>
        <begin position="89"/>
        <end position="111"/>
    </location>
</feature>
<evidence type="ECO:0000256" key="1">
    <source>
        <dbReference type="ARBA" id="ARBA00022723"/>
    </source>
</evidence>
<evidence type="ECO:0000259" key="6">
    <source>
        <dbReference type="PROSITE" id="PS50119"/>
    </source>
</evidence>
<dbReference type="EMBL" id="LR746277">
    <property type="protein sequence ID" value="CAA7408250.1"/>
    <property type="molecule type" value="Genomic_DNA"/>
</dbReference>
<protein>
    <recommendedName>
        <fullName evidence="6">B box-type domain-containing protein</fullName>
    </recommendedName>
</protein>
<dbReference type="CDD" id="cd19821">
    <property type="entry name" value="Bbox1_BBX-like"/>
    <property type="match status" value="1"/>
</dbReference>
<sequence>MEARRACELCEGEAAVHCESDSAFLCWACDAAVHGANFLVARHRRRSRCPECGTFDVSDQGPLSGATLLPVLFICHSCHSLAQDDASVSDSDSQSSARSSSSLCSSTSSSHVSSAESGAAVTAAEWAKSGRRRRRRAASGELDAMIDVVLANWCRRLGLEGGAAAAASHALLMGTRRMPALPLRVIMATAVWFAARLRFSTGGSRRGAAALLRLLEECSGVPVKLISMGEAKLSRALRRCHVAEDTEGWAECS</sequence>
<evidence type="ECO:0000313" key="7">
    <source>
        <dbReference type="EMBL" id="CAA7408250.1"/>
    </source>
</evidence>
<dbReference type="PANTHER" id="PTHR31717">
    <property type="entry name" value="ZINC FINGER PROTEIN CONSTANS-LIKE 10"/>
    <property type="match status" value="1"/>
</dbReference>
<accession>A0A7I8LEH6</accession>
<keyword evidence="1" id="KW-0479">Metal-binding</keyword>
<dbReference type="PANTHER" id="PTHR31717:SF142">
    <property type="entry name" value="B-BOX DOMAIN PROTEIN 30-RELATED"/>
    <property type="match status" value="1"/>
</dbReference>
<proteinExistence type="predicted"/>
<dbReference type="SMART" id="SM00336">
    <property type="entry name" value="BBOX"/>
    <property type="match status" value="1"/>
</dbReference>
<keyword evidence="8" id="KW-1185">Reference proteome</keyword>
<gene>
    <name evidence="7" type="ORF">SI8410_14018928</name>
</gene>
<keyword evidence="2 4" id="KW-0863">Zinc-finger</keyword>
<evidence type="ECO:0000256" key="2">
    <source>
        <dbReference type="ARBA" id="ARBA00022771"/>
    </source>
</evidence>
<reference evidence="7" key="1">
    <citation type="submission" date="2020-02" db="EMBL/GenBank/DDBJ databases">
        <authorList>
            <person name="Scholz U."/>
            <person name="Mascher M."/>
            <person name="Fiebig A."/>
        </authorList>
    </citation>
    <scope>NUCLEOTIDE SEQUENCE</scope>
</reference>
<name>A0A7I8LEH6_SPIIN</name>
<dbReference type="AlphaFoldDB" id="A0A7I8LEH6"/>
<dbReference type="PROSITE" id="PS50119">
    <property type="entry name" value="ZF_BBOX"/>
    <property type="match status" value="1"/>
</dbReference>
<keyword evidence="3" id="KW-0862">Zinc</keyword>